<reference evidence="9" key="1">
    <citation type="journal article" date="2021" name="Int. J. Syst. Evol. Microbiol.">
        <title>Bradyrhizobium septentrionale sp. nov. (sv. septentrionale) and Bradyrhizobium quebecense sp. nov. (sv. septentrionale) associated with legumes native to Canada possess rearranged symbiosis genes and numerous insertion sequences.</title>
        <authorList>
            <person name="Bromfield E.S.P."/>
            <person name="Cloutier S."/>
        </authorList>
    </citation>
    <scope>NUCLEOTIDE SEQUENCE</scope>
    <source>
        <strain evidence="9">12S5</strain>
    </source>
</reference>
<evidence type="ECO:0000259" key="6">
    <source>
        <dbReference type="Pfam" id="PF20464"/>
    </source>
</evidence>
<dbReference type="InterPro" id="IPR046817">
    <property type="entry name" value="MmeI_N"/>
</dbReference>
<dbReference type="Gene3D" id="3.40.50.150">
    <property type="entry name" value="Vaccinia Virus protein VP39"/>
    <property type="match status" value="1"/>
</dbReference>
<organism evidence="9 10">
    <name type="scientific">Bradyrhizobium quebecense</name>
    <dbReference type="NCBI Taxonomy" id="2748629"/>
    <lineage>
        <taxon>Bacteria</taxon>
        <taxon>Pseudomonadati</taxon>
        <taxon>Pseudomonadota</taxon>
        <taxon>Alphaproteobacteria</taxon>
        <taxon>Hyphomicrobiales</taxon>
        <taxon>Nitrobacteraceae</taxon>
        <taxon>Bradyrhizobium</taxon>
    </lineage>
</organism>
<accession>A0ABS3MGA3</accession>
<dbReference type="Pfam" id="PF20464">
    <property type="entry name" value="MmeI_N"/>
    <property type="match status" value="1"/>
</dbReference>
<dbReference type="PRINTS" id="PR00507">
    <property type="entry name" value="N12N6MTFRASE"/>
</dbReference>
<evidence type="ECO:0000313" key="10">
    <source>
        <dbReference type="Proteomes" id="UP000692816"/>
    </source>
</evidence>
<dbReference type="GO" id="GO:0008168">
    <property type="term" value="F:methyltransferase activity"/>
    <property type="evidence" value="ECO:0007669"/>
    <property type="project" value="UniProtKB-KW"/>
</dbReference>
<evidence type="ECO:0000256" key="3">
    <source>
        <dbReference type="ARBA" id="ARBA00022679"/>
    </source>
</evidence>
<evidence type="ECO:0000256" key="1">
    <source>
        <dbReference type="ARBA" id="ARBA00011900"/>
    </source>
</evidence>
<dbReference type="InterPro" id="IPR046819">
    <property type="entry name" value="MmeI_hel"/>
</dbReference>
<evidence type="ECO:0000259" key="8">
    <source>
        <dbReference type="Pfam" id="PF20473"/>
    </source>
</evidence>
<evidence type="ECO:0000256" key="4">
    <source>
        <dbReference type="ARBA" id="ARBA00047942"/>
    </source>
</evidence>
<gene>
    <name evidence="9" type="ORF">J4P68_13805</name>
</gene>
<keyword evidence="3" id="KW-0808">Transferase</keyword>
<sequence length="1036" mass="116155">MSISDGATAPITPAAFIRKWKKASLTERQAAHEHFLDLCALFGHPTPTEDDPTGERFAFEKGATKVGGGRGFADVWKRDHFAWEYKRKNGNLDAALLQLIRYAPALESPPLQVVCDVDRFRIHTAWTNTVPTTYEIELEDLAEPAKREILRNVFHAPEKLKPTKTRAAVTAEAADKFSTIASRLRGKGTADEIAHFVNQLVFCFFAQSVKLLPDGLFPKLLQRSTQNPERAKNYLNKLFEAMESGGEFDLNDIAWFNGGLFDGRRALPLDASDIGLLVAAGSLDWSLIDPTIFGTLFERFLDPDKRAQIGAHYTDQDKIAKIIDPVILRPLRAEWELAKQEITAFLRGERTPPMRKKPQRRMTKQEAAEEARSRYLERLRNLRILDPACGSGNFLYLALQGVKDLENKANLECEILGLEPRLPVVGPEIVRGIEINPLAAELARTTIWIGDIQWRLRNGIHAKPKPILRKLDAIEGRDALVATISTLLSHGKRAGAKDRSDAQYVEADWPEAEFIVGNPPFLGIRLMRQALGDDTVQRLFEVYDGRVSREADLVCYWFEKARKALMSGQTSRVGLVATNSIRGGANRKVLEQIGAESRVFEAWSDEPWVVDGAAVRVSLVCFGKGDDALKLDGEPVASINPDLSSTIDLTKARRLADNVGVAFMGDTKGGAFDIPGELARKWLKLPLNPNGRPNSDVLRPWRNGMDMTRRSRDMWIIDFGWEMSEREASLYEAPFQYIKEHVLPERSKNRRDAYRERWWRHVEPRPGMWNALKGKDRVIVTPEVSRHRVFTWLSTQVVPDHKLQVIARDDDTTLGILLSKWHLMWSLGVGSWHGVGNDPRYTISSSFETFPFPGGLTPNLPAARLGREARATAISKAARRLEELRQAWLNPAGLVRTEAEVVPGYPMRVVASDAAAEKSLRERTLTELYNQRPHWLTEAHRALDSAVASAYGWPSDISDDDALASLLALNLSRRAVDQLSKKGRTVSSDEDRRAPQFKLPISGGKQVKAEATRTQTPAKNRSATTSLRSRGRRKSA</sequence>
<feature type="domain" description="MmeI-like DNA-methyltransferase" evidence="8">
    <location>
        <begin position="368"/>
        <end position="590"/>
    </location>
</feature>
<evidence type="ECO:0000256" key="5">
    <source>
        <dbReference type="SAM" id="MobiDB-lite"/>
    </source>
</evidence>
<dbReference type="GO" id="GO:0032259">
    <property type="term" value="P:methylation"/>
    <property type="evidence" value="ECO:0007669"/>
    <property type="project" value="UniProtKB-KW"/>
</dbReference>
<comment type="catalytic activity">
    <reaction evidence="4">
        <text>a 2'-deoxyadenosine in DNA + S-adenosyl-L-methionine = an N(6)-methyl-2'-deoxyadenosine in DNA + S-adenosyl-L-homocysteine + H(+)</text>
        <dbReference type="Rhea" id="RHEA:15197"/>
        <dbReference type="Rhea" id="RHEA-COMP:12418"/>
        <dbReference type="Rhea" id="RHEA-COMP:12419"/>
        <dbReference type="ChEBI" id="CHEBI:15378"/>
        <dbReference type="ChEBI" id="CHEBI:57856"/>
        <dbReference type="ChEBI" id="CHEBI:59789"/>
        <dbReference type="ChEBI" id="CHEBI:90615"/>
        <dbReference type="ChEBI" id="CHEBI:90616"/>
        <dbReference type="EC" id="2.1.1.72"/>
    </reaction>
</comment>
<dbReference type="EMBL" id="JAGEPA010000001">
    <property type="protein sequence ID" value="MBO1430512.1"/>
    <property type="molecule type" value="Genomic_DNA"/>
</dbReference>
<dbReference type="Pfam" id="PF20473">
    <property type="entry name" value="MmeI_Mtase"/>
    <property type="match status" value="1"/>
</dbReference>
<dbReference type="InterPro" id="IPR046816">
    <property type="entry name" value="MmeI_Mtase"/>
</dbReference>
<evidence type="ECO:0000256" key="2">
    <source>
        <dbReference type="ARBA" id="ARBA00022603"/>
    </source>
</evidence>
<keyword evidence="10" id="KW-1185">Reference proteome</keyword>
<dbReference type="PANTHER" id="PTHR33841">
    <property type="entry name" value="DNA METHYLTRANSFERASE YEEA-RELATED"/>
    <property type="match status" value="1"/>
</dbReference>
<dbReference type="Proteomes" id="UP000692816">
    <property type="component" value="Unassembled WGS sequence"/>
</dbReference>
<evidence type="ECO:0000259" key="7">
    <source>
        <dbReference type="Pfam" id="PF20465"/>
    </source>
</evidence>
<comment type="caution">
    <text evidence="9">The sequence shown here is derived from an EMBL/GenBank/DDBJ whole genome shotgun (WGS) entry which is preliminary data.</text>
</comment>
<dbReference type="InterPro" id="IPR029063">
    <property type="entry name" value="SAM-dependent_MTases_sf"/>
</dbReference>
<keyword evidence="2 9" id="KW-0489">Methyltransferase</keyword>
<dbReference type="RefSeq" id="WP_207833205.1">
    <property type="nucleotide sequence ID" value="NZ_CP088282.1"/>
</dbReference>
<dbReference type="Pfam" id="PF20465">
    <property type="entry name" value="MmeI_hel"/>
    <property type="match status" value="1"/>
</dbReference>
<proteinExistence type="predicted"/>
<name>A0ABS3MGA3_9BRAD</name>
<protein>
    <recommendedName>
        <fullName evidence="1">site-specific DNA-methyltransferase (adenine-specific)</fullName>
        <ecNumber evidence="1">2.1.1.72</ecNumber>
    </recommendedName>
</protein>
<dbReference type="InterPro" id="IPR050953">
    <property type="entry name" value="N4_N6_ade-DNA_methylase"/>
</dbReference>
<feature type="region of interest" description="Disordered" evidence="5">
    <location>
        <begin position="978"/>
        <end position="1036"/>
    </location>
</feature>
<dbReference type="EC" id="2.1.1.72" evidence="1"/>
<feature type="domain" description="MmeI-like N-terminal" evidence="6">
    <location>
        <begin position="14"/>
        <end position="184"/>
    </location>
</feature>
<dbReference type="PANTHER" id="PTHR33841:SF1">
    <property type="entry name" value="DNA METHYLTRANSFERASE A"/>
    <property type="match status" value="1"/>
</dbReference>
<feature type="domain" description="MmeI-like helicase spacer" evidence="7">
    <location>
        <begin position="192"/>
        <end position="261"/>
    </location>
</feature>
<evidence type="ECO:0000313" key="9">
    <source>
        <dbReference type="EMBL" id="MBO1430512.1"/>
    </source>
</evidence>
<feature type="compositionally biased region" description="Polar residues" evidence="5">
    <location>
        <begin position="1012"/>
        <end position="1028"/>
    </location>
</feature>
<dbReference type="SUPFAM" id="SSF53335">
    <property type="entry name" value="S-adenosyl-L-methionine-dependent methyltransferases"/>
    <property type="match status" value="1"/>
</dbReference>